<comment type="caution">
    <text evidence="2">The sequence shown here is derived from an EMBL/GenBank/DDBJ whole genome shotgun (WGS) entry which is preliminary data.</text>
</comment>
<organism evidence="2 3">
    <name type="scientific">Rhodococcus wratislaviensis</name>
    <name type="common">Tsukamurella wratislaviensis</name>
    <dbReference type="NCBI Taxonomy" id="44752"/>
    <lineage>
        <taxon>Bacteria</taxon>
        <taxon>Bacillati</taxon>
        <taxon>Actinomycetota</taxon>
        <taxon>Actinomycetes</taxon>
        <taxon>Mycobacteriales</taxon>
        <taxon>Nocardiaceae</taxon>
        <taxon>Rhodococcus</taxon>
    </lineage>
</organism>
<dbReference type="AlphaFoldDB" id="A0A402CNE2"/>
<name>A0A402CNE2_RHOWR</name>
<evidence type="ECO:0000313" key="3">
    <source>
        <dbReference type="Proteomes" id="UP000287519"/>
    </source>
</evidence>
<dbReference type="Proteomes" id="UP000287519">
    <property type="component" value="Unassembled WGS sequence"/>
</dbReference>
<sequence length="41" mass="4840">MGDQVQVHRAAPGVESRLRDRSGVARPSRNRMRHRVPYRER</sequence>
<evidence type="ECO:0000313" key="2">
    <source>
        <dbReference type="EMBL" id="GCE45045.1"/>
    </source>
</evidence>
<feature type="region of interest" description="Disordered" evidence="1">
    <location>
        <begin position="1"/>
        <end position="41"/>
    </location>
</feature>
<evidence type="ECO:0000256" key="1">
    <source>
        <dbReference type="SAM" id="MobiDB-lite"/>
    </source>
</evidence>
<reference evidence="2 3" key="1">
    <citation type="submission" date="2018-11" db="EMBL/GenBank/DDBJ databases">
        <title>Microbial catabolism of amino acid.</title>
        <authorList>
            <person name="Hibi M."/>
            <person name="Ogawa J."/>
        </authorList>
    </citation>
    <scope>NUCLEOTIDE SEQUENCE [LARGE SCALE GENOMIC DNA]</scope>
    <source>
        <strain evidence="2 3">C31-06</strain>
    </source>
</reference>
<proteinExistence type="predicted"/>
<gene>
    <name evidence="2" type="ORF">Rhow_001060</name>
</gene>
<keyword evidence="3" id="KW-1185">Reference proteome</keyword>
<feature type="compositionally biased region" description="Basic residues" evidence="1">
    <location>
        <begin position="28"/>
        <end position="41"/>
    </location>
</feature>
<protein>
    <submittedName>
        <fullName evidence="2">Uncharacterized protein</fullName>
    </submittedName>
</protein>
<dbReference type="EMBL" id="BHYM01000142">
    <property type="protein sequence ID" value="GCE45045.1"/>
    <property type="molecule type" value="Genomic_DNA"/>
</dbReference>
<accession>A0A402CNE2</accession>